<evidence type="ECO:0000256" key="4">
    <source>
        <dbReference type="ARBA" id="ARBA00022801"/>
    </source>
</evidence>
<keyword evidence="4" id="KW-0378">Hydrolase</keyword>
<accession>A0A4Q2VY35</accession>
<dbReference type="Proteomes" id="UP000290540">
    <property type="component" value="Unassembled WGS sequence"/>
</dbReference>
<comment type="similarity">
    <text evidence="2">Belongs to the metallo-beta-lactamase superfamily.</text>
</comment>
<comment type="caution">
    <text evidence="6">The sequence shown here is derived from an EMBL/GenBank/DDBJ whole genome shotgun (WGS) entry which is preliminary data.</text>
</comment>
<comment type="cofactor">
    <cofactor evidence="1">
        <name>Zn(2+)</name>
        <dbReference type="ChEBI" id="CHEBI:29105"/>
    </cofactor>
</comment>
<dbReference type="SUPFAM" id="SSF56281">
    <property type="entry name" value="Metallo-hydrolase/oxidoreductase"/>
    <property type="match status" value="1"/>
</dbReference>
<keyword evidence="5" id="KW-0862">Zinc</keyword>
<protein>
    <recommendedName>
        <fullName evidence="8">Metallo-beta-lactamase domain-containing protein</fullName>
    </recommendedName>
</protein>
<evidence type="ECO:0008006" key="8">
    <source>
        <dbReference type="Google" id="ProtNLM"/>
    </source>
</evidence>
<dbReference type="Gene3D" id="3.60.15.10">
    <property type="entry name" value="Ribonuclease Z/Hydroxyacylglutathione hydrolase-like"/>
    <property type="match status" value="2"/>
</dbReference>
<dbReference type="InterPro" id="IPR051013">
    <property type="entry name" value="MBL_superfamily_lactonases"/>
</dbReference>
<sequence>MSEPAHHVTVHALDAGWFTMPERFFVTPLENQETKKSVLLLSFLVQHIDQASAKTTRILFDLGLRREISQYSEPILNHVATRQPLSTVLDVVDLLALGGLTPGDIDAVVSDLPWKAKGPFLHTLDMFRDGSVFIVWAPGHLTGHLNLLCRKKGGDYVYLGGDAAYDIRLICGEKDIATWKETSGQVCCIHQDPETARETISRICSAKSGETSLGAVEVILAHDSEWAYQAKAKVRNFPGEI</sequence>
<reference evidence="6 7" key="1">
    <citation type="submission" date="2016-12" db="EMBL/GenBank/DDBJ databases">
        <title>Draft genome sequence of Fusarium oxysporum causing rot on Narcissus.</title>
        <authorList>
            <person name="Armitage A.D."/>
            <person name="Taylor A."/>
            <person name="Clarkson J.P."/>
            <person name="Harrison R.J."/>
            <person name="Jackson A.C."/>
        </authorList>
    </citation>
    <scope>NUCLEOTIDE SEQUENCE [LARGE SCALE GENOMIC DNA]</scope>
    <source>
        <strain evidence="6 7">N139</strain>
    </source>
</reference>
<evidence type="ECO:0000256" key="1">
    <source>
        <dbReference type="ARBA" id="ARBA00001947"/>
    </source>
</evidence>
<keyword evidence="3" id="KW-0479">Metal-binding</keyword>
<dbReference type="GO" id="GO:0016787">
    <property type="term" value="F:hydrolase activity"/>
    <property type="evidence" value="ECO:0007669"/>
    <property type="project" value="UniProtKB-KW"/>
</dbReference>
<dbReference type="PANTHER" id="PTHR42978:SF2">
    <property type="entry name" value="102 KBASES UNSTABLE REGION: FROM 1 TO 119443"/>
    <property type="match status" value="1"/>
</dbReference>
<dbReference type="EMBL" id="MQTW01000031">
    <property type="protein sequence ID" value="RYC91631.1"/>
    <property type="molecule type" value="Genomic_DNA"/>
</dbReference>
<dbReference type="PANTHER" id="PTHR42978">
    <property type="entry name" value="QUORUM-QUENCHING LACTONASE YTNP-RELATED-RELATED"/>
    <property type="match status" value="1"/>
</dbReference>
<gene>
    <name evidence="6" type="ORF">BFJ63_vAg5641</name>
</gene>
<evidence type="ECO:0000256" key="2">
    <source>
        <dbReference type="ARBA" id="ARBA00007749"/>
    </source>
</evidence>
<evidence type="ECO:0000313" key="7">
    <source>
        <dbReference type="Proteomes" id="UP000290540"/>
    </source>
</evidence>
<name>A0A4Q2VY35_FUSOX</name>
<evidence type="ECO:0000256" key="3">
    <source>
        <dbReference type="ARBA" id="ARBA00022723"/>
    </source>
</evidence>
<evidence type="ECO:0000256" key="5">
    <source>
        <dbReference type="ARBA" id="ARBA00022833"/>
    </source>
</evidence>
<dbReference type="InterPro" id="IPR036866">
    <property type="entry name" value="RibonucZ/Hydroxyglut_hydro"/>
</dbReference>
<proteinExistence type="inferred from homology"/>
<evidence type="ECO:0000313" key="6">
    <source>
        <dbReference type="EMBL" id="RYC91631.1"/>
    </source>
</evidence>
<organism evidence="6 7">
    <name type="scientific">Fusarium oxysporum f. sp. narcissi</name>
    <dbReference type="NCBI Taxonomy" id="451672"/>
    <lineage>
        <taxon>Eukaryota</taxon>
        <taxon>Fungi</taxon>
        <taxon>Dikarya</taxon>
        <taxon>Ascomycota</taxon>
        <taxon>Pezizomycotina</taxon>
        <taxon>Sordariomycetes</taxon>
        <taxon>Hypocreomycetidae</taxon>
        <taxon>Hypocreales</taxon>
        <taxon>Nectriaceae</taxon>
        <taxon>Fusarium</taxon>
        <taxon>Fusarium oxysporum species complex</taxon>
    </lineage>
</organism>
<dbReference type="AlphaFoldDB" id="A0A4Q2VY35"/>
<dbReference type="GO" id="GO:0046872">
    <property type="term" value="F:metal ion binding"/>
    <property type="evidence" value="ECO:0007669"/>
    <property type="project" value="UniProtKB-KW"/>
</dbReference>